<name>A0ABQ6K4Y3_9MICO</name>
<evidence type="ECO:0000313" key="4">
    <source>
        <dbReference type="Proteomes" id="UP001157034"/>
    </source>
</evidence>
<dbReference type="Pfam" id="PF00326">
    <property type="entry name" value="Peptidase_S9"/>
    <property type="match status" value="1"/>
</dbReference>
<reference evidence="4" key="1">
    <citation type="journal article" date="2019" name="Int. J. Syst. Evol. Microbiol.">
        <title>The Global Catalogue of Microorganisms (GCM) 10K type strain sequencing project: providing services to taxonomists for standard genome sequencing and annotation.</title>
        <authorList>
            <consortium name="The Broad Institute Genomics Platform"/>
            <consortium name="The Broad Institute Genome Sequencing Center for Infectious Disease"/>
            <person name="Wu L."/>
            <person name="Ma J."/>
        </authorList>
    </citation>
    <scope>NUCLEOTIDE SEQUENCE [LARGE SCALE GENOMIC DNA]</scope>
    <source>
        <strain evidence="4">NBRC 108894</strain>
    </source>
</reference>
<feature type="domain" description="Peptidase S9 prolyl oligopeptidase catalytic" evidence="2">
    <location>
        <begin position="62"/>
        <end position="192"/>
    </location>
</feature>
<evidence type="ECO:0000259" key="2">
    <source>
        <dbReference type="Pfam" id="PF00326"/>
    </source>
</evidence>
<dbReference type="PANTHER" id="PTHR48081:SF6">
    <property type="entry name" value="PEPTIDASE S9 PROLYL OLIGOPEPTIDASE CATALYTIC DOMAIN-CONTAINING PROTEIN"/>
    <property type="match status" value="1"/>
</dbReference>
<proteinExistence type="predicted"/>
<sequence>MSAGDLVIVLPGGGYGTHAPHEAEPVAEWLEGLGVAASVFRYPVATRHPGPLNAVRAEVRRARAAGATRVALLGFSAGGHAAGMAALAPTAAPDERVDAAILCYPVVSMQLATHAGSRQNLLGDAPTDSERAATSLDRLVTPQAPPFFVWHTVADRAVPVEHSYLLGSALAAAGVPHELHVFPDGVHGIGFGADVPGANAWPRLCADWLERGGWVT</sequence>
<dbReference type="RefSeq" id="WP_284253883.1">
    <property type="nucleotide sequence ID" value="NZ_BAAAQO010000002.1"/>
</dbReference>
<dbReference type="EMBL" id="BSVB01000001">
    <property type="protein sequence ID" value="GMA95032.1"/>
    <property type="molecule type" value="Genomic_DNA"/>
</dbReference>
<gene>
    <name evidence="3" type="ORF">GCM10025881_18560</name>
</gene>
<keyword evidence="1" id="KW-0378">Hydrolase</keyword>
<protein>
    <submittedName>
        <fullName evidence="3">Acetylesterase</fullName>
    </submittedName>
</protein>
<dbReference type="Proteomes" id="UP001157034">
    <property type="component" value="Unassembled WGS sequence"/>
</dbReference>
<evidence type="ECO:0000313" key="3">
    <source>
        <dbReference type="EMBL" id="GMA95032.1"/>
    </source>
</evidence>
<dbReference type="InterPro" id="IPR029058">
    <property type="entry name" value="AB_hydrolase_fold"/>
</dbReference>
<dbReference type="InterPro" id="IPR001375">
    <property type="entry name" value="Peptidase_S9_cat"/>
</dbReference>
<dbReference type="PANTHER" id="PTHR48081">
    <property type="entry name" value="AB HYDROLASE SUPERFAMILY PROTEIN C4A8.06C"/>
    <property type="match status" value="1"/>
</dbReference>
<comment type="caution">
    <text evidence="3">The sequence shown here is derived from an EMBL/GenBank/DDBJ whole genome shotgun (WGS) entry which is preliminary data.</text>
</comment>
<dbReference type="Gene3D" id="3.40.50.1820">
    <property type="entry name" value="alpha/beta hydrolase"/>
    <property type="match status" value="1"/>
</dbReference>
<dbReference type="InterPro" id="IPR050300">
    <property type="entry name" value="GDXG_lipolytic_enzyme"/>
</dbReference>
<evidence type="ECO:0000256" key="1">
    <source>
        <dbReference type="ARBA" id="ARBA00022801"/>
    </source>
</evidence>
<organism evidence="3 4">
    <name type="scientific">Pseudolysinimonas kribbensis</name>
    <dbReference type="NCBI Taxonomy" id="433641"/>
    <lineage>
        <taxon>Bacteria</taxon>
        <taxon>Bacillati</taxon>
        <taxon>Actinomycetota</taxon>
        <taxon>Actinomycetes</taxon>
        <taxon>Micrococcales</taxon>
        <taxon>Microbacteriaceae</taxon>
        <taxon>Pseudolysinimonas</taxon>
    </lineage>
</organism>
<keyword evidence="4" id="KW-1185">Reference proteome</keyword>
<dbReference type="SUPFAM" id="SSF53474">
    <property type="entry name" value="alpha/beta-Hydrolases"/>
    <property type="match status" value="1"/>
</dbReference>
<accession>A0ABQ6K4Y3</accession>